<evidence type="ECO:0000256" key="1">
    <source>
        <dbReference type="ARBA" id="ARBA00022448"/>
    </source>
</evidence>
<keyword evidence="1" id="KW-0813">Transport</keyword>
<dbReference type="EMBL" id="QFOH01000009">
    <property type="protein sequence ID" value="PZP24461.1"/>
    <property type="molecule type" value="Genomic_DNA"/>
</dbReference>
<dbReference type="Pfam" id="PF07660">
    <property type="entry name" value="STN"/>
    <property type="match status" value="1"/>
</dbReference>
<dbReference type="Proteomes" id="UP000249198">
    <property type="component" value="Unassembled WGS sequence"/>
</dbReference>
<protein>
    <recommendedName>
        <fullName evidence="5">Secretin/TonB short N-terminal domain-containing protein</fullName>
    </recommendedName>
</protein>
<feature type="domain" description="Secretin/TonB short N-terminal" evidence="5">
    <location>
        <begin position="79"/>
        <end position="130"/>
    </location>
</feature>
<gene>
    <name evidence="6" type="ORF">DI599_08450</name>
</gene>
<sequence>MSRHTPPRSTSLLRSSPCLSPLGVAINRALLGAVLALPVAGLVQVQPAWAQSVVAQHDFAIAAGSLESALNSFAATTGVSLSYSPETVRGLQSPGVQGQLSADEALQRLLSGSGLQVTRRPAATIRCCRRRKPARRCNSMPSRSPVPAWARPPRTPVPTPPARPAPPPACRCRSARRRSRSR</sequence>
<dbReference type="GO" id="GO:0019867">
    <property type="term" value="C:outer membrane"/>
    <property type="evidence" value="ECO:0007669"/>
    <property type="project" value="InterPro"/>
</dbReference>
<evidence type="ECO:0000313" key="6">
    <source>
        <dbReference type="EMBL" id="PZP24461.1"/>
    </source>
</evidence>
<dbReference type="InterPro" id="IPR011662">
    <property type="entry name" value="Secretin/TonB_short_N"/>
</dbReference>
<proteinExistence type="predicted"/>
<reference evidence="6 7" key="1">
    <citation type="submission" date="2017-08" db="EMBL/GenBank/DDBJ databases">
        <title>Infants hospitalized years apart are colonized by the same room-sourced microbial strains.</title>
        <authorList>
            <person name="Brooks B."/>
            <person name="Olm M.R."/>
            <person name="Firek B.A."/>
            <person name="Baker R."/>
            <person name="Thomas B.C."/>
            <person name="Morowitz M.J."/>
            <person name="Banfield J.F."/>
        </authorList>
    </citation>
    <scope>NUCLEOTIDE SEQUENCE [LARGE SCALE GENOMIC DNA]</scope>
    <source>
        <strain evidence="6">S2_009_000_R2_77</strain>
    </source>
</reference>
<evidence type="ECO:0000256" key="3">
    <source>
        <dbReference type="ARBA" id="ARBA00023237"/>
    </source>
</evidence>
<keyword evidence="3" id="KW-0998">Cell outer membrane</keyword>
<evidence type="ECO:0000256" key="4">
    <source>
        <dbReference type="SAM" id="MobiDB-lite"/>
    </source>
</evidence>
<accession>A0A2W5CYI9</accession>
<evidence type="ECO:0000259" key="5">
    <source>
        <dbReference type="SMART" id="SM00965"/>
    </source>
</evidence>
<feature type="region of interest" description="Disordered" evidence="4">
    <location>
        <begin position="133"/>
        <end position="182"/>
    </location>
</feature>
<feature type="compositionally biased region" description="Pro residues" evidence="4">
    <location>
        <begin position="153"/>
        <end position="169"/>
    </location>
</feature>
<evidence type="ECO:0000313" key="7">
    <source>
        <dbReference type="Proteomes" id="UP000249198"/>
    </source>
</evidence>
<dbReference type="Gene3D" id="3.55.50.30">
    <property type="match status" value="1"/>
</dbReference>
<dbReference type="SMART" id="SM00965">
    <property type="entry name" value="STN"/>
    <property type="match status" value="1"/>
</dbReference>
<keyword evidence="2" id="KW-0472">Membrane</keyword>
<dbReference type="AlphaFoldDB" id="A0A2W5CYI9"/>
<feature type="compositionally biased region" description="Basic residues" evidence="4">
    <location>
        <begin position="173"/>
        <end position="182"/>
    </location>
</feature>
<evidence type="ECO:0000256" key="2">
    <source>
        <dbReference type="ARBA" id="ARBA00023136"/>
    </source>
</evidence>
<organism evidence="6 7">
    <name type="scientific">Pseudomonas kuykendallii</name>
    <dbReference type="NCBI Taxonomy" id="1007099"/>
    <lineage>
        <taxon>Bacteria</taxon>
        <taxon>Pseudomonadati</taxon>
        <taxon>Pseudomonadota</taxon>
        <taxon>Gammaproteobacteria</taxon>
        <taxon>Pseudomonadales</taxon>
        <taxon>Pseudomonadaceae</taxon>
        <taxon>Pseudomonas</taxon>
    </lineage>
</organism>
<comment type="caution">
    <text evidence="6">The sequence shown here is derived from an EMBL/GenBank/DDBJ whole genome shotgun (WGS) entry which is preliminary data.</text>
</comment>
<name>A0A2W5CYI9_9PSED</name>